<evidence type="ECO:0000259" key="1">
    <source>
        <dbReference type="PROSITE" id="PS51186"/>
    </source>
</evidence>
<dbReference type="PANTHER" id="PTHR47876">
    <property type="entry name" value="OS08G0260000 PROTEIN"/>
    <property type="match status" value="1"/>
</dbReference>
<dbReference type="SUPFAM" id="SSF55729">
    <property type="entry name" value="Acyl-CoA N-acyltransferases (Nat)"/>
    <property type="match status" value="1"/>
</dbReference>
<dbReference type="Gene3D" id="3.40.630.30">
    <property type="match status" value="1"/>
</dbReference>
<dbReference type="CDD" id="cd04301">
    <property type="entry name" value="NAT_SF"/>
    <property type="match status" value="1"/>
</dbReference>
<name>A0A0K9Q1A3_ZOSMR</name>
<dbReference type="GO" id="GO:0016747">
    <property type="term" value="F:acyltransferase activity, transferring groups other than amino-acyl groups"/>
    <property type="evidence" value="ECO:0007669"/>
    <property type="project" value="InterPro"/>
</dbReference>
<dbReference type="InterPro" id="IPR000182">
    <property type="entry name" value="GNAT_dom"/>
</dbReference>
<reference evidence="3" key="1">
    <citation type="journal article" date="2016" name="Nature">
        <title>The genome of the seagrass Zostera marina reveals angiosperm adaptation to the sea.</title>
        <authorList>
            <person name="Olsen J.L."/>
            <person name="Rouze P."/>
            <person name="Verhelst B."/>
            <person name="Lin Y.-C."/>
            <person name="Bayer T."/>
            <person name="Collen J."/>
            <person name="Dattolo E."/>
            <person name="De Paoli E."/>
            <person name="Dittami S."/>
            <person name="Maumus F."/>
            <person name="Michel G."/>
            <person name="Kersting A."/>
            <person name="Lauritano C."/>
            <person name="Lohaus R."/>
            <person name="Toepel M."/>
            <person name="Tonon T."/>
            <person name="Vanneste K."/>
            <person name="Amirebrahimi M."/>
            <person name="Brakel J."/>
            <person name="Bostroem C."/>
            <person name="Chovatia M."/>
            <person name="Grimwood J."/>
            <person name="Jenkins J.W."/>
            <person name="Jueterbock A."/>
            <person name="Mraz A."/>
            <person name="Stam W.T."/>
            <person name="Tice H."/>
            <person name="Bornberg-Bauer E."/>
            <person name="Green P.J."/>
            <person name="Pearson G.A."/>
            <person name="Procaccini G."/>
            <person name="Duarte C.M."/>
            <person name="Schmutz J."/>
            <person name="Reusch T.B.H."/>
            <person name="Van de Peer Y."/>
        </authorList>
    </citation>
    <scope>NUCLEOTIDE SEQUENCE [LARGE SCALE GENOMIC DNA]</scope>
    <source>
        <strain evidence="3">cv. Finnish</strain>
    </source>
</reference>
<sequence>MSYFPTATNQQKNNDRSNETNTYLLTFDPHTRSDAYQIRQVWIRSRFQMALSLSSIPSISVARWSNKPSTATILNSYISIPSFKSPRRVSFISRHQCAVVDQVFVPQTAVFDRNSVSLAEFKTEAELWAAVCLRIRTFYEFNQSSVGVEDHKTGLTNREFQALKERISGENLGFRRVSCLNATLPLSIAGVSMSLTENLCSVCKFGQNGEEQVVIGTLDINQCVKMVDELTGKKPEGIGSDITRAYLSNVCVAKELQRNGVASDLIKKAIAVARSWGMTDLYVHVAVDNGGARKLYEKCGFAYENEEKTWQARHFGRPRRYLLWRDLTH</sequence>
<evidence type="ECO:0000313" key="3">
    <source>
        <dbReference type="Proteomes" id="UP000036987"/>
    </source>
</evidence>
<dbReference type="GO" id="GO:0009507">
    <property type="term" value="C:chloroplast"/>
    <property type="evidence" value="ECO:0000318"/>
    <property type="project" value="GO_Central"/>
</dbReference>
<dbReference type="PROSITE" id="PS51186">
    <property type="entry name" value="GNAT"/>
    <property type="match status" value="1"/>
</dbReference>
<dbReference type="OrthoDB" id="41532at2759"/>
<dbReference type="EMBL" id="LFYR01000379">
    <property type="protein sequence ID" value="KMZ74287.1"/>
    <property type="molecule type" value="Genomic_DNA"/>
</dbReference>
<proteinExistence type="predicted"/>
<protein>
    <submittedName>
        <fullName evidence="2">GCN5-related N-acetyltransferase-like</fullName>
    </submittedName>
</protein>
<dbReference type="Pfam" id="PF00583">
    <property type="entry name" value="Acetyltransf_1"/>
    <property type="match status" value="1"/>
</dbReference>
<feature type="domain" description="N-acetyltransferase" evidence="1">
    <location>
        <begin position="163"/>
        <end position="328"/>
    </location>
</feature>
<evidence type="ECO:0000313" key="2">
    <source>
        <dbReference type="EMBL" id="KMZ74287.1"/>
    </source>
</evidence>
<gene>
    <name evidence="2" type="ORF">ZOSMA_132G00560</name>
</gene>
<comment type="caution">
    <text evidence="2">The sequence shown here is derived from an EMBL/GenBank/DDBJ whole genome shotgun (WGS) entry which is preliminary data.</text>
</comment>
<keyword evidence="3" id="KW-1185">Reference proteome</keyword>
<accession>A0A0K9Q1A3</accession>
<keyword evidence="2" id="KW-0808">Transferase</keyword>
<dbReference type="Proteomes" id="UP000036987">
    <property type="component" value="Unassembled WGS sequence"/>
</dbReference>
<dbReference type="PANTHER" id="PTHR47876:SF2">
    <property type="entry name" value="GCN5-RELATED N-ACETYLTRANSFERASE 7, CHLOROPLASTIC"/>
    <property type="match status" value="1"/>
</dbReference>
<dbReference type="STRING" id="29655.A0A0K9Q1A3"/>
<dbReference type="OMA" id="WGMTDLY"/>
<dbReference type="AlphaFoldDB" id="A0A0K9Q1A3"/>
<organism evidence="2 3">
    <name type="scientific">Zostera marina</name>
    <name type="common">Eelgrass</name>
    <dbReference type="NCBI Taxonomy" id="29655"/>
    <lineage>
        <taxon>Eukaryota</taxon>
        <taxon>Viridiplantae</taxon>
        <taxon>Streptophyta</taxon>
        <taxon>Embryophyta</taxon>
        <taxon>Tracheophyta</taxon>
        <taxon>Spermatophyta</taxon>
        <taxon>Magnoliopsida</taxon>
        <taxon>Liliopsida</taxon>
        <taxon>Zosteraceae</taxon>
        <taxon>Zostera</taxon>
    </lineage>
</organism>
<dbReference type="InterPro" id="IPR016181">
    <property type="entry name" value="Acyl_CoA_acyltransferase"/>
</dbReference>